<organism evidence="1 2">
    <name type="scientific">Silvimonas terrae</name>
    <dbReference type="NCBI Taxonomy" id="300266"/>
    <lineage>
        <taxon>Bacteria</taxon>
        <taxon>Pseudomonadati</taxon>
        <taxon>Pseudomonadota</taxon>
        <taxon>Betaproteobacteria</taxon>
        <taxon>Neisseriales</taxon>
        <taxon>Chitinibacteraceae</taxon>
        <taxon>Silvimonas</taxon>
    </lineage>
</organism>
<dbReference type="EMBL" id="JACHHN010000002">
    <property type="protein sequence ID" value="MBB5190602.1"/>
    <property type="molecule type" value="Genomic_DNA"/>
</dbReference>
<evidence type="ECO:0000313" key="1">
    <source>
        <dbReference type="EMBL" id="MBB5190602.1"/>
    </source>
</evidence>
<dbReference type="RefSeq" id="WP_184098763.1">
    <property type="nucleotide sequence ID" value="NZ_JACHHN010000002.1"/>
</dbReference>
<dbReference type="Proteomes" id="UP000543030">
    <property type="component" value="Unassembled WGS sequence"/>
</dbReference>
<dbReference type="Pfam" id="PF11142">
    <property type="entry name" value="DUF2917"/>
    <property type="match status" value="1"/>
</dbReference>
<dbReference type="InterPro" id="IPR021317">
    <property type="entry name" value="DUF2917"/>
</dbReference>
<gene>
    <name evidence="1" type="ORF">HNQ50_001324</name>
</gene>
<proteinExistence type="predicted"/>
<comment type="caution">
    <text evidence="1">The sequence shown here is derived from an EMBL/GenBank/DDBJ whole genome shotgun (WGS) entry which is preliminary data.</text>
</comment>
<sequence length="104" mass="11901">MKATLIACPSLICLKKATRTVIRCEQGQIWISVPGQDIVLRPGESWRIDCADAVLIEGVANARFSLQTPPRTWSLRWPRAWHWSSFRSSWRVRTSGIKRIPART</sequence>
<name>A0A840RE73_9NEIS</name>
<keyword evidence="2" id="KW-1185">Reference proteome</keyword>
<reference evidence="1 2" key="1">
    <citation type="submission" date="2020-08" db="EMBL/GenBank/DDBJ databases">
        <title>Genomic Encyclopedia of Type Strains, Phase IV (KMG-IV): sequencing the most valuable type-strain genomes for metagenomic binning, comparative biology and taxonomic classification.</title>
        <authorList>
            <person name="Goeker M."/>
        </authorList>
    </citation>
    <scope>NUCLEOTIDE SEQUENCE [LARGE SCALE GENOMIC DNA]</scope>
    <source>
        <strain evidence="1 2">DSM 18233</strain>
    </source>
</reference>
<evidence type="ECO:0000313" key="2">
    <source>
        <dbReference type="Proteomes" id="UP000543030"/>
    </source>
</evidence>
<protein>
    <recommendedName>
        <fullName evidence="3">DUF2917 family protein</fullName>
    </recommendedName>
</protein>
<evidence type="ECO:0008006" key="3">
    <source>
        <dbReference type="Google" id="ProtNLM"/>
    </source>
</evidence>
<accession>A0A840RE73</accession>
<dbReference type="AlphaFoldDB" id="A0A840RE73"/>